<keyword evidence="9" id="KW-1185">Reference proteome</keyword>
<gene>
    <name evidence="8" type="ORF">RUMHYD_00278</name>
</gene>
<organism evidence="8 9">
    <name type="scientific">Blautia hydrogenotrophica (strain DSM 10507 / JCM 14656 / S5a33)</name>
    <name type="common">Ruminococcus hydrogenotrophicus</name>
    <dbReference type="NCBI Taxonomy" id="476272"/>
    <lineage>
        <taxon>Bacteria</taxon>
        <taxon>Bacillati</taxon>
        <taxon>Bacillota</taxon>
        <taxon>Clostridia</taxon>
        <taxon>Lachnospirales</taxon>
        <taxon>Lachnospiraceae</taxon>
        <taxon>Blautia</taxon>
    </lineage>
</organism>
<keyword evidence="4" id="KW-0418">Kinase</keyword>
<keyword evidence="3 6" id="KW-0547">Nucleotide-binding</keyword>
<comment type="caution">
    <text evidence="8">The sequence shown here is derived from an EMBL/GenBank/DDBJ whole genome shotgun (WGS) entry which is preliminary data.</text>
</comment>
<evidence type="ECO:0000256" key="6">
    <source>
        <dbReference type="PIRNR" id="PIRNR000535"/>
    </source>
</evidence>
<evidence type="ECO:0000256" key="1">
    <source>
        <dbReference type="ARBA" id="ARBA00005380"/>
    </source>
</evidence>
<evidence type="ECO:0000256" key="4">
    <source>
        <dbReference type="ARBA" id="ARBA00022777"/>
    </source>
</evidence>
<dbReference type="CDD" id="cd01164">
    <property type="entry name" value="FruK_PfkB_like"/>
    <property type="match status" value="1"/>
</dbReference>
<comment type="pathway">
    <text evidence="6">Carbohydrate metabolism; D-tagatose 6-phosphate degradation; D-glyceraldehyde 3-phosphate and glycerone phosphate from D-tagatose 6-phosphate: step 1/2.</text>
</comment>
<dbReference type="GO" id="GO:0005524">
    <property type="term" value="F:ATP binding"/>
    <property type="evidence" value="ECO:0007669"/>
    <property type="project" value="UniProtKB-KW"/>
</dbReference>
<protein>
    <recommendedName>
        <fullName evidence="6">Tagatose-6-phosphate kinase</fullName>
        <ecNumber evidence="6">2.7.1.144</ecNumber>
    </recommendedName>
</protein>
<dbReference type="InterPro" id="IPR029056">
    <property type="entry name" value="Ribokinase-like"/>
</dbReference>
<dbReference type="EC" id="2.7.1.144" evidence="6"/>
<comment type="catalytic activity">
    <reaction evidence="6">
        <text>D-tagatofuranose 6-phosphate + ATP = D-tagatofuranose 1,6-bisphosphate + ADP + H(+)</text>
        <dbReference type="Rhea" id="RHEA:12420"/>
        <dbReference type="ChEBI" id="CHEBI:15378"/>
        <dbReference type="ChEBI" id="CHEBI:30616"/>
        <dbReference type="ChEBI" id="CHEBI:58694"/>
        <dbReference type="ChEBI" id="CHEBI:58695"/>
        <dbReference type="ChEBI" id="CHEBI:456216"/>
        <dbReference type="EC" id="2.7.1.144"/>
    </reaction>
</comment>
<feature type="domain" description="Carbohydrate kinase PfkB" evidence="7">
    <location>
        <begin position="13"/>
        <end position="284"/>
    </location>
</feature>
<sequence length="300" mass="33205">MDKTLTISDFTYGGMNRVTEKRADPSGKGVNISIALTQIGVPVRTLGLEYANGSEEFRETLEQLGVCYESLVVPGTLRENNKVYDTKTKVTTELNQKGDFVSEEALKRFDKFLDSVLGELDILVITGSVPQGVEKDYYYKLIQRANERRVKCILDAEGDLMLEGLKANPYLIKPNLYEFQMAFGLKTKEQKAILEICDKIIAQGVEIVCLSMGGDGAMIVNSQEAYICKPTPIDVKSTAGAGDSLVAGMCIAMEEGRDLGTMLRYGVSVAQGSLVREGTQLCTKENFEYFREIVKVEKIR</sequence>
<evidence type="ECO:0000256" key="5">
    <source>
        <dbReference type="ARBA" id="ARBA00022840"/>
    </source>
</evidence>
<dbReference type="Proteomes" id="UP000003100">
    <property type="component" value="Unassembled WGS sequence"/>
</dbReference>
<dbReference type="SUPFAM" id="SSF53613">
    <property type="entry name" value="Ribokinase-like"/>
    <property type="match status" value="1"/>
</dbReference>
<dbReference type="GO" id="GO:0008443">
    <property type="term" value="F:phosphofructokinase activity"/>
    <property type="evidence" value="ECO:0007669"/>
    <property type="project" value="TreeGrafter"/>
</dbReference>
<dbReference type="PIRSF" id="PIRSF000535">
    <property type="entry name" value="1PFK/6PFK/LacC"/>
    <property type="match status" value="1"/>
</dbReference>
<dbReference type="PANTHER" id="PTHR46566">
    <property type="entry name" value="1-PHOSPHOFRUCTOKINASE-RELATED"/>
    <property type="match status" value="1"/>
</dbReference>
<evidence type="ECO:0000256" key="2">
    <source>
        <dbReference type="ARBA" id="ARBA00022679"/>
    </source>
</evidence>
<evidence type="ECO:0000313" key="9">
    <source>
        <dbReference type="Proteomes" id="UP000003100"/>
    </source>
</evidence>
<dbReference type="GO" id="GO:2001059">
    <property type="term" value="P:D-tagatose 6-phosphate catabolic process"/>
    <property type="evidence" value="ECO:0007669"/>
    <property type="project" value="UniProtKB-UniPathway"/>
</dbReference>
<comment type="similarity">
    <text evidence="6">Belongs to the carbohydrate kinase PfkB family. LacC subfamily.</text>
</comment>
<dbReference type="GO" id="GO:0009024">
    <property type="term" value="F:tagatose-6-phosphate kinase activity"/>
    <property type="evidence" value="ECO:0007669"/>
    <property type="project" value="UniProtKB-EC"/>
</dbReference>
<dbReference type="Gene3D" id="3.40.1190.20">
    <property type="match status" value="1"/>
</dbReference>
<dbReference type="InterPro" id="IPR017583">
    <property type="entry name" value="Tagatose/fructose_Pkinase"/>
</dbReference>
<dbReference type="HOGENOM" id="CLU_050013_0_2_9"/>
<dbReference type="GO" id="GO:0005829">
    <property type="term" value="C:cytosol"/>
    <property type="evidence" value="ECO:0007669"/>
    <property type="project" value="TreeGrafter"/>
</dbReference>
<accession>C0CHG4</accession>
<comment type="similarity">
    <text evidence="1">Belongs to the carbohydrate kinase pfkB family.</text>
</comment>
<name>C0CHG4_BLAHS</name>
<dbReference type="PATRIC" id="fig|476272.21.peg.3284"/>
<evidence type="ECO:0000259" key="7">
    <source>
        <dbReference type="Pfam" id="PF00294"/>
    </source>
</evidence>
<reference evidence="8 9" key="1">
    <citation type="submission" date="2009-01" db="EMBL/GenBank/DDBJ databases">
        <authorList>
            <person name="Fulton L."/>
            <person name="Clifton S."/>
            <person name="Fulton B."/>
            <person name="Xu J."/>
            <person name="Minx P."/>
            <person name="Pepin K.H."/>
            <person name="Johnson M."/>
            <person name="Bhonagiri V."/>
            <person name="Nash W.E."/>
            <person name="Mardis E.R."/>
            <person name="Wilson R.K."/>
        </authorList>
    </citation>
    <scope>NUCLEOTIDE SEQUENCE [LARGE SCALE GENOMIC DNA]</scope>
    <source>
        <strain evidence="9">DSM 10507 / JCM 14656 / S5a33</strain>
    </source>
</reference>
<keyword evidence="2 6" id="KW-0808">Transferase</keyword>
<keyword evidence="5 6" id="KW-0067">ATP-binding</keyword>
<dbReference type="eggNOG" id="COG1105">
    <property type="taxonomic scope" value="Bacteria"/>
</dbReference>
<dbReference type="PANTHER" id="PTHR46566:SF2">
    <property type="entry name" value="ATP-DEPENDENT 6-PHOSPHOFRUCTOKINASE ISOZYME 2"/>
    <property type="match status" value="1"/>
</dbReference>
<dbReference type="Pfam" id="PF00294">
    <property type="entry name" value="PfkB"/>
    <property type="match status" value="1"/>
</dbReference>
<keyword evidence="6" id="KW-0423">Lactose metabolism</keyword>
<dbReference type="GO" id="GO:0005988">
    <property type="term" value="P:lactose metabolic process"/>
    <property type="evidence" value="ECO:0007669"/>
    <property type="project" value="UniProtKB-KW"/>
</dbReference>
<reference evidence="8 9" key="2">
    <citation type="submission" date="2009-02" db="EMBL/GenBank/DDBJ databases">
        <title>Draft genome sequence of Blautia hydrogenotrophica DSM 10507 (Ruminococcus hydrogenotrophicus DSM 10507).</title>
        <authorList>
            <person name="Sudarsanam P."/>
            <person name="Ley R."/>
            <person name="Guruge J."/>
            <person name="Turnbaugh P.J."/>
            <person name="Mahowald M."/>
            <person name="Liep D."/>
            <person name="Gordon J."/>
        </authorList>
    </citation>
    <scope>NUCLEOTIDE SEQUENCE [LARGE SCALE GENOMIC DNA]</scope>
    <source>
        <strain evidence="9">DSM 10507 / JCM 14656 / S5a33</strain>
    </source>
</reference>
<dbReference type="UniPathway" id="UPA00704">
    <property type="reaction ID" value="UER00715"/>
</dbReference>
<dbReference type="AlphaFoldDB" id="C0CHG4"/>
<evidence type="ECO:0000313" key="8">
    <source>
        <dbReference type="EMBL" id="EEG50763.1"/>
    </source>
</evidence>
<proteinExistence type="inferred from homology"/>
<dbReference type="InterPro" id="IPR011611">
    <property type="entry name" value="PfkB_dom"/>
</dbReference>
<evidence type="ECO:0000256" key="3">
    <source>
        <dbReference type="ARBA" id="ARBA00022741"/>
    </source>
</evidence>
<dbReference type="EMBL" id="ACBZ01000009">
    <property type="protein sequence ID" value="EEG50763.1"/>
    <property type="molecule type" value="Genomic_DNA"/>
</dbReference>
<dbReference type="NCBIfam" id="TIGR03168">
    <property type="entry name" value="1-PFK"/>
    <property type="match status" value="1"/>
</dbReference>